<reference evidence="2 3" key="1">
    <citation type="submission" date="2019-06" db="EMBL/GenBank/DDBJ databases">
        <title>Whole genome shotgun sequence of Flavobacterium flevense NBRC 14960.</title>
        <authorList>
            <person name="Hosoyama A."/>
            <person name="Uohara A."/>
            <person name="Ohji S."/>
            <person name="Ichikawa N."/>
        </authorList>
    </citation>
    <scope>NUCLEOTIDE SEQUENCE [LARGE SCALE GENOMIC DNA]</scope>
    <source>
        <strain evidence="2 3">NBRC 14960</strain>
    </source>
</reference>
<keyword evidence="3" id="KW-1185">Reference proteome</keyword>
<gene>
    <name evidence="2" type="ORF">FFL01_12510</name>
</gene>
<dbReference type="EMBL" id="BJNP01000010">
    <property type="protein sequence ID" value="GEC71712.1"/>
    <property type="molecule type" value="Genomic_DNA"/>
</dbReference>
<evidence type="ECO:0000313" key="2">
    <source>
        <dbReference type="EMBL" id="GEC71712.1"/>
    </source>
</evidence>
<keyword evidence="1" id="KW-0378">Hydrolase</keyword>
<protein>
    <submittedName>
        <fullName evidence="2">Uncharacterized protein</fullName>
    </submittedName>
</protein>
<evidence type="ECO:0000313" key="3">
    <source>
        <dbReference type="Proteomes" id="UP000316775"/>
    </source>
</evidence>
<dbReference type="InterPro" id="IPR029018">
    <property type="entry name" value="Hex-like_dom2"/>
</dbReference>
<evidence type="ECO:0000256" key="1">
    <source>
        <dbReference type="ARBA" id="ARBA00022801"/>
    </source>
</evidence>
<dbReference type="AlphaFoldDB" id="A0A4Y4AX50"/>
<dbReference type="SUPFAM" id="SSF55545">
    <property type="entry name" value="beta-N-acetylhexosaminidase-like domain"/>
    <property type="match status" value="1"/>
</dbReference>
<proteinExistence type="predicted"/>
<comment type="caution">
    <text evidence="2">The sequence shown here is derived from an EMBL/GenBank/DDBJ whole genome shotgun (WGS) entry which is preliminary data.</text>
</comment>
<sequence>MLSNGIQANTEFGILYGTYELLRRLYFQKFSKKPIPADCKQPVGKLDDIIANDLKRKMPWVRG</sequence>
<dbReference type="GO" id="GO:0016787">
    <property type="term" value="F:hydrolase activity"/>
    <property type="evidence" value="ECO:0007669"/>
    <property type="project" value="UniProtKB-KW"/>
</dbReference>
<dbReference type="GO" id="GO:0005975">
    <property type="term" value="P:carbohydrate metabolic process"/>
    <property type="evidence" value="ECO:0007669"/>
    <property type="project" value="UniProtKB-ARBA"/>
</dbReference>
<dbReference type="Proteomes" id="UP000316775">
    <property type="component" value="Unassembled WGS sequence"/>
</dbReference>
<accession>A0A4Y4AX50</accession>
<organism evidence="2 3">
    <name type="scientific">Flavobacterium flevense</name>
    <dbReference type="NCBI Taxonomy" id="983"/>
    <lineage>
        <taxon>Bacteria</taxon>
        <taxon>Pseudomonadati</taxon>
        <taxon>Bacteroidota</taxon>
        <taxon>Flavobacteriia</taxon>
        <taxon>Flavobacteriales</taxon>
        <taxon>Flavobacteriaceae</taxon>
        <taxon>Flavobacterium</taxon>
    </lineage>
</organism>
<name>A0A4Y4AX50_9FLAO</name>